<dbReference type="OrthoDB" id="9776213at2"/>
<evidence type="ECO:0000313" key="9">
    <source>
        <dbReference type="EMBL" id="QBD78891.1"/>
    </source>
</evidence>
<gene>
    <name evidence="9" type="ORF">EPA93_24075</name>
</gene>
<dbReference type="CDD" id="cd06261">
    <property type="entry name" value="TM_PBP2"/>
    <property type="match status" value="1"/>
</dbReference>
<name>A0A4V0YZ90_KTERU</name>
<dbReference type="InterPro" id="IPR025966">
    <property type="entry name" value="OppC_N"/>
</dbReference>
<dbReference type="KEGG" id="kbs:EPA93_24075"/>
<feature type="transmembrane region" description="Helical" evidence="7">
    <location>
        <begin position="145"/>
        <end position="165"/>
    </location>
</feature>
<dbReference type="InterPro" id="IPR050366">
    <property type="entry name" value="BP-dependent_transpt_permease"/>
</dbReference>
<accession>A0A4V0YZ90</accession>
<feature type="transmembrane region" description="Helical" evidence="7">
    <location>
        <begin position="44"/>
        <end position="65"/>
    </location>
</feature>
<feature type="transmembrane region" description="Helical" evidence="7">
    <location>
        <begin position="108"/>
        <end position="133"/>
    </location>
</feature>
<feature type="domain" description="ABC transmembrane type-1" evidence="8">
    <location>
        <begin position="106"/>
        <end position="296"/>
    </location>
</feature>
<reference evidence="9 10" key="1">
    <citation type="submission" date="2019-01" db="EMBL/GenBank/DDBJ databases">
        <title>Ktedonosporobacter rubrisoli SCAWS-G2.</title>
        <authorList>
            <person name="Huang Y."/>
            <person name="Yan B."/>
        </authorList>
    </citation>
    <scope>NUCLEOTIDE SEQUENCE [LARGE SCALE GENOMIC DNA]</scope>
    <source>
        <strain evidence="9 10">SCAWS-G2</strain>
    </source>
</reference>
<dbReference type="GO" id="GO:0055085">
    <property type="term" value="P:transmembrane transport"/>
    <property type="evidence" value="ECO:0007669"/>
    <property type="project" value="InterPro"/>
</dbReference>
<evidence type="ECO:0000256" key="5">
    <source>
        <dbReference type="ARBA" id="ARBA00022989"/>
    </source>
</evidence>
<evidence type="ECO:0000259" key="8">
    <source>
        <dbReference type="PROSITE" id="PS50928"/>
    </source>
</evidence>
<evidence type="ECO:0000256" key="7">
    <source>
        <dbReference type="RuleBase" id="RU363032"/>
    </source>
</evidence>
<comment type="subcellular location">
    <subcellularLocation>
        <location evidence="1 7">Cell membrane</location>
        <topology evidence="1 7">Multi-pass membrane protein</topology>
    </subcellularLocation>
</comment>
<dbReference type="SUPFAM" id="SSF161098">
    <property type="entry name" value="MetI-like"/>
    <property type="match status" value="1"/>
</dbReference>
<evidence type="ECO:0000256" key="2">
    <source>
        <dbReference type="ARBA" id="ARBA00022448"/>
    </source>
</evidence>
<dbReference type="RefSeq" id="WP_129889944.1">
    <property type="nucleotide sequence ID" value="NZ_CP035758.1"/>
</dbReference>
<dbReference type="PANTHER" id="PTHR43386">
    <property type="entry name" value="OLIGOPEPTIDE TRANSPORT SYSTEM PERMEASE PROTEIN APPC"/>
    <property type="match status" value="1"/>
</dbReference>
<dbReference type="GO" id="GO:0005886">
    <property type="term" value="C:plasma membrane"/>
    <property type="evidence" value="ECO:0007669"/>
    <property type="project" value="UniProtKB-SubCell"/>
</dbReference>
<dbReference type="Gene3D" id="1.10.3720.10">
    <property type="entry name" value="MetI-like"/>
    <property type="match status" value="1"/>
</dbReference>
<feature type="transmembrane region" description="Helical" evidence="7">
    <location>
        <begin position="171"/>
        <end position="189"/>
    </location>
</feature>
<dbReference type="AlphaFoldDB" id="A0A4V0YZ90"/>
<evidence type="ECO:0000256" key="1">
    <source>
        <dbReference type="ARBA" id="ARBA00004651"/>
    </source>
</evidence>
<sequence>MDTSEQAISPEEELTIIQELTPELAQKRRSQARIIFDRFISNKAAVVGAIFLILLFILCFAGPFITGHNAPDTVNAQTPFAAPSIQYPLGADDVGRDEFARAMAGGRISLLVGLSSTIVAIVFGIGIGALAGYYGGIIDNVLMRATDTVLAIPSYLLLFVLSASFTNGSPASVIILISIFGWTSAARLVRGEFLALKEREYVLAARTIGARGFRLMFRHILPNAAGAIIVNATLQVGNNIILESVLSYFGFGIKIPLASWGSMVNDGQGFFDSDPKLVFIPGLLIFLTVLSCNLVGDGLRDALDPHMTER</sequence>
<evidence type="ECO:0000256" key="6">
    <source>
        <dbReference type="ARBA" id="ARBA00023136"/>
    </source>
</evidence>
<evidence type="ECO:0000313" key="10">
    <source>
        <dbReference type="Proteomes" id="UP000290365"/>
    </source>
</evidence>
<dbReference type="PANTHER" id="PTHR43386:SF1">
    <property type="entry name" value="D,D-DIPEPTIDE TRANSPORT SYSTEM PERMEASE PROTEIN DDPC-RELATED"/>
    <property type="match status" value="1"/>
</dbReference>
<feature type="transmembrane region" description="Helical" evidence="7">
    <location>
        <begin position="277"/>
        <end position="296"/>
    </location>
</feature>
<evidence type="ECO:0000256" key="3">
    <source>
        <dbReference type="ARBA" id="ARBA00022475"/>
    </source>
</evidence>
<comment type="similarity">
    <text evidence="7">Belongs to the binding-protein-dependent transport system permease family.</text>
</comment>
<dbReference type="EMBL" id="CP035758">
    <property type="protein sequence ID" value="QBD78891.1"/>
    <property type="molecule type" value="Genomic_DNA"/>
</dbReference>
<protein>
    <submittedName>
        <fullName evidence="9">ABC transporter permease</fullName>
    </submittedName>
</protein>
<evidence type="ECO:0000256" key="4">
    <source>
        <dbReference type="ARBA" id="ARBA00022692"/>
    </source>
</evidence>
<keyword evidence="3" id="KW-1003">Cell membrane</keyword>
<keyword evidence="5 7" id="KW-1133">Transmembrane helix</keyword>
<dbReference type="InterPro" id="IPR000515">
    <property type="entry name" value="MetI-like"/>
</dbReference>
<keyword evidence="6 7" id="KW-0472">Membrane</keyword>
<dbReference type="PROSITE" id="PS50928">
    <property type="entry name" value="ABC_TM1"/>
    <property type="match status" value="1"/>
</dbReference>
<dbReference type="Proteomes" id="UP000290365">
    <property type="component" value="Chromosome"/>
</dbReference>
<dbReference type="Pfam" id="PF00528">
    <property type="entry name" value="BPD_transp_1"/>
    <property type="match status" value="1"/>
</dbReference>
<keyword evidence="2 7" id="KW-0813">Transport</keyword>
<organism evidence="9 10">
    <name type="scientific">Ktedonosporobacter rubrisoli</name>
    <dbReference type="NCBI Taxonomy" id="2509675"/>
    <lineage>
        <taxon>Bacteria</taxon>
        <taxon>Bacillati</taxon>
        <taxon>Chloroflexota</taxon>
        <taxon>Ktedonobacteria</taxon>
        <taxon>Ktedonobacterales</taxon>
        <taxon>Ktedonosporobacteraceae</taxon>
        <taxon>Ktedonosporobacter</taxon>
    </lineage>
</organism>
<proteinExistence type="inferred from homology"/>
<keyword evidence="10" id="KW-1185">Reference proteome</keyword>
<dbReference type="Pfam" id="PF12911">
    <property type="entry name" value="OppC_N"/>
    <property type="match status" value="1"/>
</dbReference>
<dbReference type="InterPro" id="IPR035906">
    <property type="entry name" value="MetI-like_sf"/>
</dbReference>
<keyword evidence="4 7" id="KW-0812">Transmembrane</keyword>